<evidence type="ECO:0000313" key="3">
    <source>
        <dbReference type="EMBL" id="CEM55777.1"/>
    </source>
</evidence>
<protein>
    <recommendedName>
        <fullName evidence="4">Ion transport domain-containing protein</fullName>
    </recommendedName>
</protein>
<proteinExistence type="predicted"/>
<keyword evidence="2" id="KW-0732">Signal</keyword>
<dbReference type="AlphaFoldDB" id="A0A0G4IF70"/>
<evidence type="ECO:0008006" key="4">
    <source>
        <dbReference type="Google" id="ProtNLM"/>
    </source>
</evidence>
<evidence type="ECO:0000256" key="2">
    <source>
        <dbReference type="SAM" id="SignalP"/>
    </source>
</evidence>
<feature type="chain" id="PRO_5005192715" description="Ion transport domain-containing protein" evidence="2">
    <location>
        <begin position="19"/>
        <end position="291"/>
    </location>
</feature>
<dbReference type="VEuPathDB" id="CryptoDB:Cvel_2435"/>
<evidence type="ECO:0000256" key="1">
    <source>
        <dbReference type="SAM" id="MobiDB-lite"/>
    </source>
</evidence>
<reference evidence="3" key="1">
    <citation type="submission" date="2014-11" db="EMBL/GenBank/DDBJ databases">
        <authorList>
            <person name="Otto D Thomas"/>
            <person name="Naeem Raeece"/>
        </authorList>
    </citation>
    <scope>NUCLEOTIDE SEQUENCE</scope>
</reference>
<sequence length="291" mass="31894">MWVHRWVIFIALVSHAASTSTADPVEFIIDASIVWVYATGIDFITFPRRPVLRILFTSVVKLFSFFDLALNLLLGFILATHESPQKQTYGFAIVGLSVGLQLPPTVVELENGELNRDERVKMRVINLDAWGRAARAYFARALACCCKVSTENLVTKRSNIRLEAHKGKETTPDPSPKSTTAPDGLELHPEACMSEADRKPVVIFSLRDKEEELGAVGHMTPASLQTAVAVGEQVHILHSNGEDFANSEGDAIDEEDSACIPWDPEPAASSLAPLPSHPPRFIFAPVKVPDA</sequence>
<dbReference type="EMBL" id="CDMZ01005909">
    <property type="protein sequence ID" value="CEM55777.1"/>
    <property type="molecule type" value="Genomic_DNA"/>
</dbReference>
<gene>
    <name evidence="3" type="ORF">Cvel_2435</name>
</gene>
<organism evidence="3">
    <name type="scientific">Chromera velia CCMP2878</name>
    <dbReference type="NCBI Taxonomy" id="1169474"/>
    <lineage>
        <taxon>Eukaryota</taxon>
        <taxon>Sar</taxon>
        <taxon>Alveolata</taxon>
        <taxon>Colpodellida</taxon>
        <taxon>Chromeraceae</taxon>
        <taxon>Chromera</taxon>
    </lineage>
</organism>
<accession>A0A0G4IF70</accession>
<name>A0A0G4IF70_9ALVE</name>
<feature type="region of interest" description="Disordered" evidence="1">
    <location>
        <begin position="163"/>
        <end position="183"/>
    </location>
</feature>
<feature type="signal peptide" evidence="2">
    <location>
        <begin position="1"/>
        <end position="18"/>
    </location>
</feature>